<organism evidence="2 3">
    <name type="scientific">Ficus carica</name>
    <name type="common">Common fig</name>
    <dbReference type="NCBI Taxonomy" id="3494"/>
    <lineage>
        <taxon>Eukaryota</taxon>
        <taxon>Viridiplantae</taxon>
        <taxon>Streptophyta</taxon>
        <taxon>Embryophyta</taxon>
        <taxon>Tracheophyta</taxon>
        <taxon>Spermatophyta</taxon>
        <taxon>Magnoliopsida</taxon>
        <taxon>eudicotyledons</taxon>
        <taxon>Gunneridae</taxon>
        <taxon>Pentapetalae</taxon>
        <taxon>rosids</taxon>
        <taxon>fabids</taxon>
        <taxon>Rosales</taxon>
        <taxon>Moraceae</taxon>
        <taxon>Ficeae</taxon>
        <taxon>Ficus</taxon>
    </lineage>
</organism>
<evidence type="ECO:0000256" key="1">
    <source>
        <dbReference type="SAM" id="MobiDB-lite"/>
    </source>
</evidence>
<feature type="compositionally biased region" description="Gly residues" evidence="1">
    <location>
        <begin position="8"/>
        <end position="19"/>
    </location>
</feature>
<proteinExistence type="predicted"/>
<dbReference type="Proteomes" id="UP001187192">
    <property type="component" value="Unassembled WGS sequence"/>
</dbReference>
<dbReference type="AlphaFoldDB" id="A0AA87ZVV4"/>
<feature type="region of interest" description="Disordered" evidence="1">
    <location>
        <begin position="1"/>
        <end position="28"/>
    </location>
</feature>
<gene>
    <name evidence="2" type="ORF">TIFTF001_003924</name>
</gene>
<accession>A0AA87ZVV4</accession>
<comment type="caution">
    <text evidence="2">The sequence shown here is derived from an EMBL/GenBank/DDBJ whole genome shotgun (WGS) entry which is preliminary data.</text>
</comment>
<protein>
    <submittedName>
        <fullName evidence="2">Uncharacterized protein</fullName>
    </submittedName>
</protein>
<reference evidence="2" key="1">
    <citation type="submission" date="2023-07" db="EMBL/GenBank/DDBJ databases">
        <title>draft genome sequence of fig (Ficus carica).</title>
        <authorList>
            <person name="Takahashi T."/>
            <person name="Nishimura K."/>
        </authorList>
    </citation>
    <scope>NUCLEOTIDE SEQUENCE</scope>
</reference>
<evidence type="ECO:0000313" key="2">
    <source>
        <dbReference type="EMBL" id="GMN33016.1"/>
    </source>
</evidence>
<sequence>MESNICFGAGGSRPRGGNTGRDTTTRLENDTNFTGQFRVVSCPPVTSSCRVRVAVSCRVRVTGRVRVGEKKNRHGSNTTRTRHVTRIATPKSANASTGIPVPQGLPLTYFRDGRLPIPLGIDVNLSQLEIERCRAQGVEEDKDAGEVEDNATIPSLFIVFTFIIIVCCSGLELVSNPAFRDLETGAWKVRSKRTTGYIQLSKTRE</sequence>
<evidence type="ECO:0000313" key="3">
    <source>
        <dbReference type="Proteomes" id="UP001187192"/>
    </source>
</evidence>
<keyword evidence="3" id="KW-1185">Reference proteome</keyword>
<name>A0AA87ZVV4_FICCA</name>
<dbReference type="EMBL" id="BTGU01000004">
    <property type="protein sequence ID" value="GMN33016.1"/>
    <property type="molecule type" value="Genomic_DNA"/>
</dbReference>